<name>A0ABX3CNH2_9BACI</name>
<organism evidence="1 2">
    <name type="scientific">Cytobacillus oceanisediminis</name>
    <dbReference type="NCBI Taxonomy" id="665099"/>
    <lineage>
        <taxon>Bacteria</taxon>
        <taxon>Bacillati</taxon>
        <taxon>Bacillota</taxon>
        <taxon>Bacilli</taxon>
        <taxon>Bacillales</taxon>
        <taxon>Bacillaceae</taxon>
        <taxon>Cytobacillus</taxon>
    </lineage>
</organism>
<comment type="caution">
    <text evidence="1">The sequence shown here is derived from an EMBL/GenBank/DDBJ whole genome shotgun (WGS) entry which is preliminary data.</text>
</comment>
<gene>
    <name evidence="1" type="ORF">BBV17_25200</name>
</gene>
<protein>
    <submittedName>
        <fullName evidence="1">Uncharacterized protein</fullName>
    </submittedName>
</protein>
<evidence type="ECO:0000313" key="1">
    <source>
        <dbReference type="EMBL" id="OHX44801.1"/>
    </source>
</evidence>
<evidence type="ECO:0000313" key="2">
    <source>
        <dbReference type="Proteomes" id="UP000180194"/>
    </source>
</evidence>
<proteinExistence type="predicted"/>
<dbReference type="Proteomes" id="UP000180194">
    <property type="component" value="Unassembled WGS sequence"/>
</dbReference>
<reference evidence="1 2" key="1">
    <citation type="submission" date="2016-07" db="EMBL/GenBank/DDBJ databases">
        <title>Bacillus oceanisediminis whole genome.</title>
        <authorList>
            <person name="Pal Y."/>
            <person name="Verma A."/>
            <person name="Mual P."/>
            <person name="Srinivasan K."/>
        </authorList>
    </citation>
    <scope>NUCLEOTIDE SEQUENCE [LARGE SCALE GENOMIC DNA]</scope>
    <source>
        <strain evidence="1 2">Bhandara28</strain>
    </source>
</reference>
<dbReference type="EMBL" id="MBRJ01000040">
    <property type="protein sequence ID" value="OHX44801.1"/>
    <property type="molecule type" value="Genomic_DNA"/>
</dbReference>
<sequence>MNEEVNNIRSNLIYLFYKLFIIHKNNVSVAKKYKFEKNILTWDGENTLEFHGNSHRILVQDNKVMLDDEIQHYYQIPYDWLRTLKINVTNDSYDKGINM</sequence>
<keyword evidence="2" id="KW-1185">Reference proteome</keyword>
<accession>A0ABX3CNH2</accession>